<evidence type="ECO:0000313" key="3">
    <source>
        <dbReference type="Proteomes" id="UP000654482"/>
    </source>
</evidence>
<reference evidence="2" key="1">
    <citation type="submission" date="2020-10" db="EMBL/GenBank/DDBJ databases">
        <authorList>
            <person name="Castelo-Branco R."/>
            <person name="Eusebio N."/>
            <person name="Adriana R."/>
            <person name="Vieira A."/>
            <person name="Brugerolle De Fraissinette N."/>
            <person name="Rezende De Castro R."/>
            <person name="Schneider M.P."/>
            <person name="Vasconcelos V."/>
            <person name="Leao P.N."/>
        </authorList>
    </citation>
    <scope>NUCLEOTIDE SEQUENCE</scope>
    <source>
        <strain evidence="2">LEGE 07157</strain>
    </source>
</reference>
<gene>
    <name evidence="2" type="ORF">IQ249_04520</name>
</gene>
<dbReference type="Gene3D" id="3.90.1580.10">
    <property type="entry name" value="paralog of FGE (formylglycine-generating enzyme)"/>
    <property type="match status" value="1"/>
</dbReference>
<keyword evidence="3" id="KW-1185">Reference proteome</keyword>
<dbReference type="AlphaFoldDB" id="A0A8J7ANU1"/>
<evidence type="ECO:0000259" key="1">
    <source>
        <dbReference type="Pfam" id="PF03781"/>
    </source>
</evidence>
<feature type="domain" description="Sulfatase-modifying factor enzyme-like" evidence="1">
    <location>
        <begin position="28"/>
        <end position="70"/>
    </location>
</feature>
<protein>
    <submittedName>
        <fullName evidence="2">SUMF1/EgtB/PvdO family nonheme iron enzyme</fullName>
    </submittedName>
</protein>
<dbReference type="EMBL" id="JADEWZ010000005">
    <property type="protein sequence ID" value="MBE9115158.1"/>
    <property type="molecule type" value="Genomic_DNA"/>
</dbReference>
<dbReference type="Proteomes" id="UP000654482">
    <property type="component" value="Unassembled WGS sequence"/>
</dbReference>
<accession>A0A8J7ANU1</accession>
<name>A0A8J7ANU1_9CYAN</name>
<dbReference type="InterPro" id="IPR005532">
    <property type="entry name" value="SUMF_dom"/>
</dbReference>
<dbReference type="InterPro" id="IPR042095">
    <property type="entry name" value="SUMF_sf"/>
</dbReference>
<dbReference type="Pfam" id="PF03781">
    <property type="entry name" value="FGE-sulfatase"/>
    <property type="match status" value="1"/>
</dbReference>
<dbReference type="InterPro" id="IPR016187">
    <property type="entry name" value="CTDL_fold"/>
</dbReference>
<dbReference type="SUPFAM" id="SSF56436">
    <property type="entry name" value="C-type lectin-like"/>
    <property type="match status" value="1"/>
</dbReference>
<organism evidence="2 3">
    <name type="scientific">Lusitaniella coriacea LEGE 07157</name>
    <dbReference type="NCBI Taxonomy" id="945747"/>
    <lineage>
        <taxon>Bacteria</taxon>
        <taxon>Bacillati</taxon>
        <taxon>Cyanobacteriota</taxon>
        <taxon>Cyanophyceae</taxon>
        <taxon>Spirulinales</taxon>
        <taxon>Lusitaniellaceae</taxon>
        <taxon>Lusitaniella</taxon>
    </lineage>
</organism>
<evidence type="ECO:0000313" key="2">
    <source>
        <dbReference type="EMBL" id="MBE9115158.1"/>
    </source>
</evidence>
<comment type="caution">
    <text evidence="2">The sequence shown here is derived from an EMBL/GenBank/DDBJ whole genome shotgun (WGS) entry which is preliminary data.</text>
</comment>
<sequence length="81" mass="9317">MLFHLNPYFKRKTANRYLVLSRWREAREGVGVLNLLRGGSWNNNPRNCRSANRNRNNPGNRNNNIGFRVACVAASTLLCQN</sequence>
<proteinExistence type="predicted"/>